<accession>A0A1G7NC19</accession>
<evidence type="ECO:0000313" key="2">
    <source>
        <dbReference type="EMBL" id="SDF71447.1"/>
    </source>
</evidence>
<proteinExistence type="predicted"/>
<evidence type="ECO:0000256" key="1">
    <source>
        <dbReference type="SAM" id="MobiDB-lite"/>
    </source>
</evidence>
<reference evidence="2 3" key="1">
    <citation type="submission" date="2016-10" db="EMBL/GenBank/DDBJ databases">
        <authorList>
            <person name="de Groot N.N."/>
        </authorList>
    </citation>
    <scope>NUCLEOTIDE SEQUENCE [LARGE SCALE GENOMIC DNA]</scope>
    <source>
        <strain evidence="2 3">DSM 28129</strain>
    </source>
</reference>
<dbReference type="EMBL" id="FNBG01000015">
    <property type="protein sequence ID" value="SDF71447.1"/>
    <property type="molecule type" value="Genomic_DNA"/>
</dbReference>
<sequence length="139" mass="15619">MISNVGTSYVNRLGINEQTSIFNSTQKNNNLDEALKIAFSDATPRQKKQMFNNLMLKKRAKSLEAQFKQLSENQKNIKKAEEEKRNLENKNTTNHDGDTASISKEAVQQFEKSSLVNLSRTEIVVSSEPVTPSETTPVS</sequence>
<gene>
    <name evidence="2" type="ORF">SAMN04488542_11597</name>
</gene>
<feature type="compositionally biased region" description="Basic and acidic residues" evidence="1">
    <location>
        <begin position="78"/>
        <end position="98"/>
    </location>
</feature>
<keyword evidence="3" id="KW-1185">Reference proteome</keyword>
<feature type="region of interest" description="Disordered" evidence="1">
    <location>
        <begin position="69"/>
        <end position="101"/>
    </location>
</feature>
<dbReference type="AlphaFoldDB" id="A0A1G7NC19"/>
<name>A0A1G7NC19_9BACL</name>
<dbReference type="Proteomes" id="UP000198972">
    <property type="component" value="Unassembled WGS sequence"/>
</dbReference>
<organism evidence="2 3">
    <name type="scientific">Fontibacillus panacisegetis</name>
    <dbReference type="NCBI Taxonomy" id="670482"/>
    <lineage>
        <taxon>Bacteria</taxon>
        <taxon>Bacillati</taxon>
        <taxon>Bacillota</taxon>
        <taxon>Bacilli</taxon>
        <taxon>Bacillales</taxon>
        <taxon>Paenibacillaceae</taxon>
        <taxon>Fontibacillus</taxon>
    </lineage>
</organism>
<evidence type="ECO:0000313" key="3">
    <source>
        <dbReference type="Proteomes" id="UP000198972"/>
    </source>
</evidence>
<protein>
    <submittedName>
        <fullName evidence="2">Uncharacterized protein</fullName>
    </submittedName>
</protein>
<dbReference type="RefSeq" id="WP_091231432.1">
    <property type="nucleotide sequence ID" value="NZ_FNBG01000015.1"/>
</dbReference>